<dbReference type="PANTHER" id="PTHR37984">
    <property type="entry name" value="PROTEIN CBG26694"/>
    <property type="match status" value="1"/>
</dbReference>
<evidence type="ECO:0000313" key="12">
    <source>
        <dbReference type="EnsemblMetazoa" id="XP_038053942.1"/>
    </source>
</evidence>
<feature type="domain" description="Reverse transcriptase" evidence="10">
    <location>
        <begin position="1"/>
        <end position="104"/>
    </location>
</feature>
<dbReference type="GO" id="GO:0003676">
    <property type="term" value="F:nucleic acid binding"/>
    <property type="evidence" value="ECO:0007669"/>
    <property type="project" value="InterPro"/>
</dbReference>
<feature type="domain" description="Integrase catalytic" evidence="11">
    <location>
        <begin position="234"/>
        <end position="400"/>
    </location>
</feature>
<dbReference type="InterPro" id="IPR043502">
    <property type="entry name" value="DNA/RNA_pol_sf"/>
</dbReference>
<dbReference type="OrthoDB" id="420169at2759"/>
<evidence type="ECO:0000259" key="11">
    <source>
        <dbReference type="PROSITE" id="PS50994"/>
    </source>
</evidence>
<proteinExistence type="predicted"/>
<dbReference type="InterPro" id="IPR012337">
    <property type="entry name" value="RNaseH-like_sf"/>
</dbReference>
<keyword evidence="7" id="KW-0695">RNA-directed DNA polymerase</keyword>
<dbReference type="Pfam" id="PF00078">
    <property type="entry name" value="RVT_1"/>
    <property type="match status" value="1"/>
</dbReference>
<dbReference type="Gene3D" id="3.10.10.10">
    <property type="entry name" value="HIV Type 1 Reverse Transcriptase, subunit A, domain 1"/>
    <property type="match status" value="1"/>
</dbReference>
<dbReference type="EnsemblMetazoa" id="XM_038198014.1">
    <property type="protein sequence ID" value="XP_038053942.1"/>
    <property type="gene ID" value="LOC119726358"/>
</dbReference>
<dbReference type="InterPro" id="IPR001584">
    <property type="entry name" value="Integrase_cat-core"/>
</dbReference>
<keyword evidence="13" id="KW-1185">Reference proteome</keyword>
<dbReference type="FunFam" id="3.10.10.10:FF:000007">
    <property type="entry name" value="Retrovirus-related Pol polyprotein from transposon 17.6-like Protein"/>
    <property type="match status" value="1"/>
</dbReference>
<feature type="compositionally biased region" description="Acidic residues" evidence="9">
    <location>
        <begin position="535"/>
        <end position="544"/>
    </location>
</feature>
<evidence type="ECO:0000256" key="7">
    <source>
        <dbReference type="ARBA" id="ARBA00022918"/>
    </source>
</evidence>
<keyword evidence="4" id="KW-0540">Nuclease</keyword>
<dbReference type="RefSeq" id="XP_038053942.1">
    <property type="nucleotide sequence ID" value="XM_038198014.1"/>
</dbReference>
<evidence type="ECO:0000256" key="3">
    <source>
        <dbReference type="ARBA" id="ARBA00022695"/>
    </source>
</evidence>
<feature type="region of interest" description="Disordered" evidence="9">
    <location>
        <begin position="512"/>
        <end position="566"/>
    </location>
</feature>
<dbReference type="GO" id="GO:0008233">
    <property type="term" value="F:peptidase activity"/>
    <property type="evidence" value="ECO:0007669"/>
    <property type="project" value="UniProtKB-KW"/>
</dbReference>
<dbReference type="CDD" id="cd01647">
    <property type="entry name" value="RT_LTR"/>
    <property type="match status" value="1"/>
</dbReference>
<evidence type="ECO:0000256" key="9">
    <source>
        <dbReference type="SAM" id="MobiDB-lite"/>
    </source>
</evidence>
<dbReference type="InterPro" id="IPR050951">
    <property type="entry name" value="Retrovirus_Pol_polyprotein"/>
</dbReference>
<evidence type="ECO:0000256" key="5">
    <source>
        <dbReference type="ARBA" id="ARBA00022759"/>
    </source>
</evidence>
<dbReference type="GO" id="GO:0004519">
    <property type="term" value="F:endonuclease activity"/>
    <property type="evidence" value="ECO:0007669"/>
    <property type="project" value="UniProtKB-KW"/>
</dbReference>
<evidence type="ECO:0000313" key="13">
    <source>
        <dbReference type="Proteomes" id="UP000887568"/>
    </source>
</evidence>
<evidence type="ECO:0000256" key="4">
    <source>
        <dbReference type="ARBA" id="ARBA00022722"/>
    </source>
</evidence>
<dbReference type="Gene3D" id="3.10.20.370">
    <property type="match status" value="1"/>
</dbReference>
<dbReference type="PANTHER" id="PTHR37984:SF5">
    <property type="entry name" value="PROTEIN NYNRIN-LIKE"/>
    <property type="match status" value="1"/>
</dbReference>
<keyword evidence="5" id="KW-0255">Endonuclease</keyword>
<dbReference type="InterPro" id="IPR000477">
    <property type="entry name" value="RT_dom"/>
</dbReference>
<dbReference type="Pfam" id="PF17919">
    <property type="entry name" value="RT_RNaseH_2"/>
    <property type="match status" value="1"/>
</dbReference>
<dbReference type="PROSITE" id="PS50994">
    <property type="entry name" value="INTEGRASE"/>
    <property type="match status" value="1"/>
</dbReference>
<dbReference type="AlphaFoldDB" id="A0A913ZQG9"/>
<keyword evidence="2" id="KW-0808">Transferase</keyword>
<dbReference type="InterPro" id="IPR043128">
    <property type="entry name" value="Rev_trsase/Diguanyl_cyclase"/>
</dbReference>
<dbReference type="GO" id="GO:0006508">
    <property type="term" value="P:proteolysis"/>
    <property type="evidence" value="ECO:0007669"/>
    <property type="project" value="UniProtKB-KW"/>
</dbReference>
<reference evidence="12" key="1">
    <citation type="submission" date="2022-11" db="UniProtKB">
        <authorList>
            <consortium name="EnsemblMetazoa"/>
        </authorList>
    </citation>
    <scope>IDENTIFICATION</scope>
</reference>
<evidence type="ECO:0000256" key="1">
    <source>
        <dbReference type="ARBA" id="ARBA00022670"/>
    </source>
</evidence>
<name>A0A913ZQG9_PATMI</name>
<dbReference type="FunFam" id="3.30.70.270:FF:000003">
    <property type="entry name" value="Transposon Ty3-G Gag-Pol polyprotein"/>
    <property type="match status" value="1"/>
</dbReference>
<dbReference type="SUPFAM" id="SSF53098">
    <property type="entry name" value="Ribonuclease H-like"/>
    <property type="match status" value="1"/>
</dbReference>
<evidence type="ECO:0000256" key="2">
    <source>
        <dbReference type="ARBA" id="ARBA00022679"/>
    </source>
</evidence>
<dbReference type="OMA" id="SHECIGA"/>
<dbReference type="FunFam" id="3.30.420.10:FF:000032">
    <property type="entry name" value="Retrovirus-related Pol polyprotein from transposon 297-like Protein"/>
    <property type="match status" value="1"/>
</dbReference>
<dbReference type="Proteomes" id="UP000887568">
    <property type="component" value="Unplaced"/>
</dbReference>
<keyword evidence="6" id="KW-0378">Hydrolase</keyword>
<dbReference type="GO" id="GO:0015074">
    <property type="term" value="P:DNA integration"/>
    <property type="evidence" value="ECO:0007669"/>
    <property type="project" value="InterPro"/>
</dbReference>
<dbReference type="GeneID" id="119726358"/>
<dbReference type="Gene3D" id="3.30.70.270">
    <property type="match status" value="2"/>
</dbReference>
<dbReference type="Gene3D" id="3.30.420.10">
    <property type="entry name" value="Ribonuclease H-like superfamily/Ribonuclease H"/>
    <property type="match status" value="1"/>
</dbReference>
<evidence type="ECO:0000259" key="10">
    <source>
        <dbReference type="PROSITE" id="PS50878"/>
    </source>
</evidence>
<dbReference type="PROSITE" id="PS50878">
    <property type="entry name" value="RT_POL"/>
    <property type="match status" value="1"/>
</dbReference>
<dbReference type="FunFam" id="3.30.70.270:FF:000020">
    <property type="entry name" value="Transposon Tf2-6 polyprotein-like Protein"/>
    <property type="match status" value="1"/>
</dbReference>
<dbReference type="InterPro" id="IPR036397">
    <property type="entry name" value="RNaseH_sf"/>
</dbReference>
<accession>A0A913ZQG9</accession>
<evidence type="ECO:0000256" key="8">
    <source>
        <dbReference type="ARBA" id="ARBA00023268"/>
    </source>
</evidence>
<keyword evidence="3" id="KW-0548">Nucleotidyltransferase</keyword>
<protein>
    <submittedName>
        <fullName evidence="12">Uncharacterized protein</fullName>
    </submittedName>
</protein>
<dbReference type="InterPro" id="IPR041577">
    <property type="entry name" value="RT_RNaseH_2"/>
</dbReference>
<evidence type="ECO:0000256" key="6">
    <source>
        <dbReference type="ARBA" id="ARBA00022801"/>
    </source>
</evidence>
<keyword evidence="8" id="KW-0511">Multifunctional enzyme</keyword>
<dbReference type="GO" id="GO:0003964">
    <property type="term" value="F:RNA-directed DNA polymerase activity"/>
    <property type="evidence" value="ECO:0007669"/>
    <property type="project" value="UniProtKB-KW"/>
</dbReference>
<dbReference type="SUPFAM" id="SSF56672">
    <property type="entry name" value="DNA/RNA polymerases"/>
    <property type="match status" value="1"/>
</dbReference>
<sequence length="625" mass="70663">MDPESISKTAFRVPFGLFEYTRMPFGLVNAPGTFQRVMEMCLGDMNLSELLIYLDDILVFSPTVEDHVERLDKVFGRLADFGLKIKGEKCKLFRIEVSYLGHVVGSKGVSVDDDKIKRIQEWPVPQTAAQLRSFLVLAGYYRRFVRDFSKIAAPLHARVPSLVKGSNKFMAHNFIWSSEAQTAFDTLKEALTQSPVLSYPDFTRPFVLEVDASLQGLGACLCQDDEDGKRHPVAYASPKLGACEMRWVAQLAAFTFEVKFRSGVSNRCADALSRYPGHFSPEETEELAVTVARALRDHWFTKFGIPHRLHSDQGRNFEGEVVRELCALYGVKKTRTTPYHPEGNAQAKRFNRTMFGLIRSIDEPERRKWPAMLPHLVFVYNTTPHCTTGIAPYTLMFGREPAIPLDQMLGRSNSSWGQDFVNEQSKLLGRAWDLVRDRVVKRSNQNKMAYDSKANVKPISIGAQVLKRRCAFSGRHKLQDKYEHDPYVVTWVNEHRDVYKIRPITGGPEVPINRKYLRIDPTTESDPDSDKHSDESDDDSDWEFAPEPIENLGGVGNEEVGEPRCGSDEPLPMHFGIGWRVFPEGSVDLQVDLVSDGLVKMTEAELGALDDLFDCDDLRNGAKLT</sequence>
<organism evidence="12 13">
    <name type="scientific">Patiria miniata</name>
    <name type="common">Bat star</name>
    <name type="synonym">Asterina miniata</name>
    <dbReference type="NCBI Taxonomy" id="46514"/>
    <lineage>
        <taxon>Eukaryota</taxon>
        <taxon>Metazoa</taxon>
        <taxon>Echinodermata</taxon>
        <taxon>Eleutherozoa</taxon>
        <taxon>Asterozoa</taxon>
        <taxon>Asteroidea</taxon>
        <taxon>Valvatacea</taxon>
        <taxon>Valvatida</taxon>
        <taxon>Asterinidae</taxon>
        <taxon>Patiria</taxon>
    </lineage>
</organism>
<keyword evidence="1" id="KW-0645">Protease</keyword>